<dbReference type="SUPFAM" id="SSF52540">
    <property type="entry name" value="P-loop containing nucleoside triphosphate hydrolases"/>
    <property type="match status" value="1"/>
</dbReference>
<evidence type="ECO:0000313" key="1">
    <source>
        <dbReference type="EMBL" id="OAT74635.1"/>
    </source>
</evidence>
<organism evidence="1 2">
    <name type="scientific">Parageobacillus thermoglucosidasius</name>
    <name type="common">Geobacillus thermoglucosidasius</name>
    <dbReference type="NCBI Taxonomy" id="1426"/>
    <lineage>
        <taxon>Bacteria</taxon>
        <taxon>Bacillati</taxon>
        <taxon>Bacillota</taxon>
        <taxon>Bacilli</taxon>
        <taxon>Bacillales</taxon>
        <taxon>Anoxybacillaceae</taxon>
        <taxon>Parageobacillus</taxon>
    </lineage>
</organism>
<dbReference type="EMBL" id="LXMA01000001">
    <property type="protein sequence ID" value="OAT74635.1"/>
    <property type="molecule type" value="Genomic_DNA"/>
</dbReference>
<accession>A0A1B7KX96</accession>
<protein>
    <recommendedName>
        <fullName evidence="3">Helicase/UvrB N-terminal domain-containing protein</fullName>
    </recommendedName>
</protein>
<evidence type="ECO:0000313" key="2">
    <source>
        <dbReference type="Proteomes" id="UP000078290"/>
    </source>
</evidence>
<sequence>MTIINVVDAPCGFGKTSWAIQYMNSMSKESHSFIYVTPFLNEVQRIKNSVTSRTFYEPKTINGATKLDDLHLLLGEGKDICTTHALFQSANEKTKELLRINNYTLILDEVMNVIEQVPLRKNDLNLLLEAEAIKIVEDDRGLKFIRWNEEKIDYDTKYNKIKQMALTNNLMYCNNSALIWNFPCEIFLLFKDVFILTYMFKGQLQRYYYDLHGIKYRYLSVIKSKDGHVLVPYDNRKPHDKSVLKDLINVYEGKLNDVGDKPTALSKNWLEDAKNKEMIMTLKRNAYNYLMNICKANKDTALWTTIKGDKDKIMKKVKPKSFAKSFIPMTSRATNDFKDKYHLAYLVNRFLHPIEKKFFEQYGVEVDEKTWALSELIQWVWRSRIRDGLPINLYIPSKRMRELFYSYLTSDVFEEPPKSAITDEPPSDWHL</sequence>
<comment type="caution">
    <text evidence="1">The sequence shown here is derived from an EMBL/GenBank/DDBJ whole genome shotgun (WGS) entry which is preliminary data.</text>
</comment>
<name>A0A1B7KX96_PARTM</name>
<gene>
    <name evidence="1" type="ORF">A7K69_02675</name>
</gene>
<dbReference type="RefSeq" id="WP_064549948.1">
    <property type="nucleotide sequence ID" value="NZ_LXMA01000001.1"/>
</dbReference>
<dbReference type="AlphaFoldDB" id="A0A1B7KX96"/>
<reference evidence="2" key="1">
    <citation type="submission" date="2016-05" db="EMBL/GenBank/DDBJ databases">
        <authorList>
            <person name="Wang W."/>
            <person name="Zhu L."/>
        </authorList>
    </citation>
    <scope>NUCLEOTIDE SEQUENCE [LARGE SCALE GENOMIC DNA]</scope>
    <source>
        <strain evidence="2">W-2</strain>
    </source>
</reference>
<dbReference type="Proteomes" id="UP000078290">
    <property type="component" value="Unassembled WGS sequence"/>
</dbReference>
<evidence type="ECO:0008006" key="3">
    <source>
        <dbReference type="Google" id="ProtNLM"/>
    </source>
</evidence>
<proteinExistence type="predicted"/>
<dbReference type="InterPro" id="IPR027417">
    <property type="entry name" value="P-loop_NTPase"/>
</dbReference>